<keyword evidence="3" id="KW-0238">DNA-binding</keyword>
<dbReference type="PROSITE" id="PS50888">
    <property type="entry name" value="BHLH"/>
    <property type="match status" value="1"/>
</dbReference>
<feature type="compositionally biased region" description="Low complexity" evidence="5">
    <location>
        <begin position="322"/>
        <end position="344"/>
    </location>
</feature>
<dbReference type="PANTHER" id="PTHR45855:SF24">
    <property type="entry name" value="HELIX-LOOP-HELIX DNA-BINDING DOMAIN CONTAINING PROTEIN, EXPRESSED"/>
    <property type="match status" value="1"/>
</dbReference>
<comment type="caution">
    <text evidence="7">The sequence shown here is derived from an EMBL/GenBank/DDBJ whole genome shotgun (WGS) entry which is preliminary data.</text>
</comment>
<evidence type="ECO:0000256" key="1">
    <source>
        <dbReference type="ARBA" id="ARBA00005510"/>
    </source>
</evidence>
<dbReference type="SMART" id="SM00353">
    <property type="entry name" value="HLH"/>
    <property type="match status" value="1"/>
</dbReference>
<feature type="domain" description="BHLH" evidence="6">
    <location>
        <begin position="192"/>
        <end position="241"/>
    </location>
</feature>
<feature type="region of interest" description="Disordered" evidence="5">
    <location>
        <begin position="68"/>
        <end position="95"/>
    </location>
</feature>
<feature type="region of interest" description="Disordered" evidence="5">
    <location>
        <begin position="124"/>
        <end position="158"/>
    </location>
</feature>
<accession>A0A921QG47</accession>
<evidence type="ECO:0000313" key="7">
    <source>
        <dbReference type="EMBL" id="KAG0521549.1"/>
    </source>
</evidence>
<feature type="region of interest" description="Disordered" evidence="5">
    <location>
        <begin position="322"/>
        <end position="363"/>
    </location>
</feature>
<dbReference type="EMBL" id="CM027687">
    <property type="protein sequence ID" value="KAG0521549.1"/>
    <property type="molecule type" value="Genomic_DNA"/>
</dbReference>
<feature type="region of interest" description="Disordered" evidence="5">
    <location>
        <begin position="1"/>
        <end position="32"/>
    </location>
</feature>
<reference evidence="7" key="1">
    <citation type="journal article" date="2019" name="BMC Genomics">
        <title>A new reference genome for Sorghum bicolor reveals high levels of sequence similarity between sweet and grain genotypes: implications for the genetics of sugar metabolism.</title>
        <authorList>
            <person name="Cooper E.A."/>
            <person name="Brenton Z.W."/>
            <person name="Flinn B.S."/>
            <person name="Jenkins J."/>
            <person name="Shu S."/>
            <person name="Flowers D."/>
            <person name="Luo F."/>
            <person name="Wang Y."/>
            <person name="Xia P."/>
            <person name="Barry K."/>
            <person name="Daum C."/>
            <person name="Lipzen A."/>
            <person name="Yoshinaga Y."/>
            <person name="Schmutz J."/>
            <person name="Saski C."/>
            <person name="Vermerris W."/>
            <person name="Kresovich S."/>
        </authorList>
    </citation>
    <scope>NUCLEOTIDE SEQUENCE</scope>
</reference>
<evidence type="ECO:0000313" key="8">
    <source>
        <dbReference type="Proteomes" id="UP000807115"/>
    </source>
</evidence>
<gene>
    <name evidence="7" type="ORF">BDA96_08G170700</name>
</gene>
<dbReference type="Gene3D" id="4.10.280.10">
    <property type="entry name" value="Helix-loop-helix DNA-binding domain"/>
    <property type="match status" value="1"/>
</dbReference>
<comment type="similarity">
    <text evidence="1">Belongs to the bHLH protein family.</text>
</comment>
<name>A0A921QG47_SORBI</name>
<dbReference type="PANTHER" id="PTHR45855">
    <property type="entry name" value="TRANSCRIPTION FACTOR PIF1-RELATED"/>
    <property type="match status" value="1"/>
</dbReference>
<dbReference type="AlphaFoldDB" id="A0A921QG47"/>
<dbReference type="SUPFAM" id="SSF47459">
    <property type="entry name" value="HLH, helix-loop-helix DNA-binding domain"/>
    <property type="match status" value="1"/>
</dbReference>
<dbReference type="InterPro" id="IPR036638">
    <property type="entry name" value="HLH_DNA-bd_sf"/>
</dbReference>
<evidence type="ECO:0000259" key="6">
    <source>
        <dbReference type="PROSITE" id="PS50888"/>
    </source>
</evidence>
<feature type="compositionally biased region" description="Basic and acidic residues" evidence="5">
    <location>
        <begin position="130"/>
        <end position="145"/>
    </location>
</feature>
<evidence type="ECO:0000256" key="2">
    <source>
        <dbReference type="ARBA" id="ARBA00023015"/>
    </source>
</evidence>
<reference evidence="7" key="2">
    <citation type="submission" date="2020-10" db="EMBL/GenBank/DDBJ databases">
        <authorList>
            <person name="Cooper E.A."/>
            <person name="Brenton Z.W."/>
            <person name="Flinn B.S."/>
            <person name="Jenkins J."/>
            <person name="Shu S."/>
            <person name="Flowers D."/>
            <person name="Luo F."/>
            <person name="Wang Y."/>
            <person name="Xia P."/>
            <person name="Barry K."/>
            <person name="Daum C."/>
            <person name="Lipzen A."/>
            <person name="Yoshinaga Y."/>
            <person name="Schmutz J."/>
            <person name="Saski C."/>
            <person name="Vermerris W."/>
            <person name="Kresovich S."/>
        </authorList>
    </citation>
    <scope>NUCLEOTIDE SEQUENCE</scope>
</reference>
<proteinExistence type="inferred from homology"/>
<protein>
    <recommendedName>
        <fullName evidence="6">BHLH domain-containing protein</fullName>
    </recommendedName>
</protein>
<dbReference type="GO" id="GO:0046983">
    <property type="term" value="F:protein dimerization activity"/>
    <property type="evidence" value="ECO:0007669"/>
    <property type="project" value="InterPro"/>
</dbReference>
<keyword evidence="2" id="KW-0805">Transcription regulation</keyword>
<dbReference type="Proteomes" id="UP000807115">
    <property type="component" value="Chromosome 8"/>
</dbReference>
<organism evidence="7 8">
    <name type="scientific">Sorghum bicolor</name>
    <name type="common">Sorghum</name>
    <name type="synonym">Sorghum vulgare</name>
    <dbReference type="NCBI Taxonomy" id="4558"/>
    <lineage>
        <taxon>Eukaryota</taxon>
        <taxon>Viridiplantae</taxon>
        <taxon>Streptophyta</taxon>
        <taxon>Embryophyta</taxon>
        <taxon>Tracheophyta</taxon>
        <taxon>Spermatophyta</taxon>
        <taxon>Magnoliopsida</taxon>
        <taxon>Liliopsida</taxon>
        <taxon>Poales</taxon>
        <taxon>Poaceae</taxon>
        <taxon>PACMAD clade</taxon>
        <taxon>Panicoideae</taxon>
        <taxon>Andropogonodae</taxon>
        <taxon>Andropogoneae</taxon>
        <taxon>Sorghinae</taxon>
        <taxon>Sorghum</taxon>
    </lineage>
</organism>
<evidence type="ECO:0000256" key="5">
    <source>
        <dbReference type="SAM" id="MobiDB-lite"/>
    </source>
</evidence>
<dbReference type="InterPro" id="IPR011598">
    <property type="entry name" value="bHLH_dom"/>
</dbReference>
<keyword evidence="4" id="KW-0804">Transcription</keyword>
<evidence type="ECO:0000256" key="3">
    <source>
        <dbReference type="ARBA" id="ARBA00023125"/>
    </source>
</evidence>
<dbReference type="InterPro" id="IPR031066">
    <property type="entry name" value="bHLH_ALC-like_plant"/>
</dbReference>
<sequence length="363" mass="37971">MMNKNDPDAAAAAGGGGPWCCDNQGGNAGEAAAAATVPTTGESGSFFADVVADYSTDELFELVWEQEGKDGGGASSGSMHPAVSRLRSPKFTKPPDVPFDDPPLEDEMAAWLAGTVVKGDEVLAFNDDDGGSRRPTSDDGRDVVPAEKGTSSTTAMGKKEKVVPTTTMEGMMMANKEMRKVPAAVGSSRRSHHGEGHNLTEKRRRHKINERLKTLQKLVPGCSKSNQASTLDQTIHYMKSLQQQVQAMSVGLAAPAVYPVVQPQCVPPGTPVAMPFPAAHPMVLGGHPPSTTMVPFGATMVQLPHYPAAAVMMPLYPAAAPTSTVATPGDAMSASHLHGSSSRSSSKERGKGSSSSLCQSDRT</sequence>
<evidence type="ECO:0000256" key="4">
    <source>
        <dbReference type="ARBA" id="ARBA00023163"/>
    </source>
</evidence>
<dbReference type="GO" id="GO:0003677">
    <property type="term" value="F:DNA binding"/>
    <property type="evidence" value="ECO:0007669"/>
    <property type="project" value="UniProtKB-KW"/>
</dbReference>
<dbReference type="Pfam" id="PF00010">
    <property type="entry name" value="HLH"/>
    <property type="match status" value="1"/>
</dbReference>